<dbReference type="Proteomes" id="UP000076021">
    <property type="component" value="Chromosome"/>
</dbReference>
<evidence type="ECO:0008006" key="4">
    <source>
        <dbReference type="Google" id="ProtNLM"/>
    </source>
</evidence>
<dbReference type="InterPro" id="IPR008326">
    <property type="entry name" value="PdhI-like"/>
</dbReference>
<accession>A0A143HB73</accession>
<reference evidence="2 3" key="1">
    <citation type="journal article" date="2016" name="Genome Announc.">
        <title>Whole-Genome Sequence of Rummeliibacillus stabekisii Strain PP9 Isolated from Antarctic Soil.</title>
        <authorList>
            <person name="da Mota F.F."/>
            <person name="Vollu R.E."/>
            <person name="Jurelevicius D."/>
            <person name="Seldin L."/>
        </authorList>
    </citation>
    <scope>NUCLEOTIDE SEQUENCE [LARGE SCALE GENOMIC DNA]</scope>
    <source>
        <strain evidence="2 3">PP9</strain>
    </source>
</reference>
<reference evidence="3" key="2">
    <citation type="submission" date="2016-03" db="EMBL/GenBank/DDBJ databases">
        <authorList>
            <person name="Ploux O."/>
        </authorList>
    </citation>
    <scope>NUCLEOTIDE SEQUENCE [LARGE SCALE GENOMIC DNA]</scope>
    <source>
        <strain evidence="3">PP9</strain>
    </source>
</reference>
<name>A0A143HB73_9BACL</name>
<evidence type="ECO:0000313" key="2">
    <source>
        <dbReference type="EMBL" id="AMW98977.1"/>
    </source>
</evidence>
<dbReference type="OrthoDB" id="1645729at2"/>
<sequence>MKIVMSEQAFQWFSDEMDVAQGDTIRFYARYGGSNPFHEGFSLGMSQDSPINPSVVLEHNGTTFFIEQDDTWFFNNHDLYVDVDRQLDELKFDYK</sequence>
<evidence type="ECO:0000256" key="1">
    <source>
        <dbReference type="ARBA" id="ARBA00006718"/>
    </source>
</evidence>
<dbReference type="InterPro" id="IPR035903">
    <property type="entry name" value="HesB-like_dom_sf"/>
</dbReference>
<dbReference type="SUPFAM" id="SSF89360">
    <property type="entry name" value="HesB-like domain"/>
    <property type="match status" value="1"/>
</dbReference>
<gene>
    <name evidence="2" type="ORF">ATY39_05600</name>
</gene>
<evidence type="ECO:0000313" key="3">
    <source>
        <dbReference type="Proteomes" id="UP000076021"/>
    </source>
</evidence>
<organism evidence="2 3">
    <name type="scientific">Rummeliibacillus stabekisii</name>
    <dbReference type="NCBI Taxonomy" id="241244"/>
    <lineage>
        <taxon>Bacteria</taxon>
        <taxon>Bacillati</taxon>
        <taxon>Bacillota</taxon>
        <taxon>Bacilli</taxon>
        <taxon>Bacillales</taxon>
        <taxon>Caryophanaceae</taxon>
        <taxon>Rummeliibacillus</taxon>
    </lineage>
</organism>
<comment type="similarity">
    <text evidence="1">Belongs to the HesB/IscA family.</text>
</comment>
<dbReference type="KEGG" id="rst:ATY39_05600"/>
<keyword evidence="3" id="KW-1185">Reference proteome</keyword>
<protein>
    <recommendedName>
        <fullName evidence="4">FeS cluster biogenesis domain-containing protein</fullName>
    </recommendedName>
</protein>
<dbReference type="RefSeq" id="WP_066787020.1">
    <property type="nucleotide sequence ID" value="NZ_CP014806.1"/>
</dbReference>
<dbReference type="EMBL" id="CP014806">
    <property type="protein sequence ID" value="AMW98977.1"/>
    <property type="molecule type" value="Genomic_DNA"/>
</dbReference>
<dbReference type="STRING" id="241244.ATY39_05600"/>
<dbReference type="PIRSF" id="PIRSF034852">
    <property type="entry name" value="UCP034852"/>
    <property type="match status" value="1"/>
</dbReference>
<proteinExistence type="inferred from homology"/>
<dbReference type="AlphaFoldDB" id="A0A143HB73"/>